<keyword evidence="4" id="KW-1185">Reference proteome</keyword>
<comment type="caution">
    <text evidence="3">The sequence shown here is derived from an EMBL/GenBank/DDBJ whole genome shotgun (WGS) entry which is preliminary data.</text>
</comment>
<dbReference type="InterPro" id="IPR029058">
    <property type="entry name" value="AB_hydrolase_fold"/>
</dbReference>
<dbReference type="EMBL" id="FNQC01000018">
    <property type="protein sequence ID" value="SDZ49990.1"/>
    <property type="molecule type" value="Genomic_DNA"/>
</dbReference>
<name>A0A1H3TIN9_9BACT</name>
<dbReference type="Gene3D" id="3.40.50.1820">
    <property type="entry name" value="alpha/beta hydrolase"/>
    <property type="match status" value="1"/>
</dbReference>
<dbReference type="PRINTS" id="PR00111">
    <property type="entry name" value="ABHYDROLASE"/>
</dbReference>
<reference evidence="3 4" key="1">
    <citation type="submission" date="2016-10" db="EMBL/GenBank/DDBJ databases">
        <authorList>
            <person name="Varghese N."/>
            <person name="Submissions S."/>
        </authorList>
    </citation>
    <scope>NUCLEOTIDE SEQUENCE [LARGE SCALE GENOMIC DNA]</scope>
    <source>
        <strain evidence="3 4">DSM 17997</strain>
    </source>
</reference>
<evidence type="ECO:0000313" key="4">
    <source>
        <dbReference type="Proteomes" id="UP000199663"/>
    </source>
</evidence>
<gene>
    <name evidence="3" type="ORF">SAMN05444412_1186</name>
</gene>
<feature type="chain" id="PRO_5047472151" evidence="1">
    <location>
        <begin position="19"/>
        <end position="292"/>
    </location>
</feature>
<protein>
    <submittedName>
        <fullName evidence="3">Pimeloyl-ACP methyl ester carboxylesterase</fullName>
    </submittedName>
</protein>
<dbReference type="Pfam" id="PF00561">
    <property type="entry name" value="Abhydrolase_1"/>
    <property type="match status" value="1"/>
</dbReference>
<dbReference type="PANTHER" id="PTHR46331:SF2">
    <property type="entry name" value="VALACYCLOVIR HYDROLASE"/>
    <property type="match status" value="1"/>
</dbReference>
<evidence type="ECO:0000313" key="3">
    <source>
        <dbReference type="EMBL" id="SDZ49990.1"/>
    </source>
</evidence>
<sequence length="292" mass="32066">MKHLLFSLGLLISFSSFGQTPIAKPMRHFMQQNPSSAGAISYGNNPSAGRYVNVGDAQIYYEVYGTGDPILILHGGLLGSTFEMHQFIDSLSQSFQVIAISTRGHGKSELGTQPLSVEQKAGDIMAVVNAVTDECVSIIGFSDGGFGGYMFASLYPERVKKLIVIGAGEQTPKLRKMEFNAVELFQNDPAYMEQQLALMPEPNRLMELGNQIADFYNSTSISKDMLEKIQCPVLVMAGEKDRNASMETVINAYRMIPNSQLSIIPNGSHGVFLENFPAVWYSLVPFLKTKGE</sequence>
<keyword evidence="1" id="KW-0732">Signal</keyword>
<dbReference type="Proteomes" id="UP000199663">
    <property type="component" value="Unassembled WGS sequence"/>
</dbReference>
<proteinExistence type="predicted"/>
<dbReference type="PANTHER" id="PTHR46331">
    <property type="entry name" value="VALACYCLOVIR HYDROLASE"/>
    <property type="match status" value="1"/>
</dbReference>
<feature type="domain" description="AB hydrolase-1" evidence="2">
    <location>
        <begin position="69"/>
        <end position="214"/>
    </location>
</feature>
<evidence type="ECO:0000256" key="1">
    <source>
        <dbReference type="SAM" id="SignalP"/>
    </source>
</evidence>
<dbReference type="InterPro" id="IPR000073">
    <property type="entry name" value="AB_hydrolase_1"/>
</dbReference>
<evidence type="ECO:0000259" key="2">
    <source>
        <dbReference type="Pfam" id="PF00561"/>
    </source>
</evidence>
<organism evidence="3 4">
    <name type="scientific">Rhodonellum ikkaensis</name>
    <dbReference type="NCBI Taxonomy" id="336829"/>
    <lineage>
        <taxon>Bacteria</taxon>
        <taxon>Pseudomonadati</taxon>
        <taxon>Bacteroidota</taxon>
        <taxon>Cytophagia</taxon>
        <taxon>Cytophagales</taxon>
        <taxon>Cytophagaceae</taxon>
        <taxon>Rhodonellum</taxon>
    </lineage>
</organism>
<feature type="signal peptide" evidence="1">
    <location>
        <begin position="1"/>
        <end position="18"/>
    </location>
</feature>
<accession>A0A1H3TIN9</accession>
<dbReference type="RefSeq" id="WP_019600012.1">
    <property type="nucleotide sequence ID" value="NZ_FNQC01000018.1"/>
</dbReference>
<dbReference type="SUPFAM" id="SSF53474">
    <property type="entry name" value="alpha/beta-Hydrolases"/>
    <property type="match status" value="1"/>
</dbReference>